<evidence type="ECO:0000313" key="2">
    <source>
        <dbReference type="EMBL" id="TNN29154.1"/>
    </source>
</evidence>
<feature type="region of interest" description="Disordered" evidence="1">
    <location>
        <begin position="1"/>
        <end position="85"/>
    </location>
</feature>
<dbReference type="AlphaFoldDB" id="A0A4Z2EL23"/>
<accession>A0A4Z2EL23</accession>
<keyword evidence="3" id="KW-1185">Reference proteome</keyword>
<evidence type="ECO:0000256" key="1">
    <source>
        <dbReference type="SAM" id="MobiDB-lite"/>
    </source>
</evidence>
<organism evidence="2 3">
    <name type="scientific">Liparis tanakae</name>
    <name type="common">Tanaka's snailfish</name>
    <dbReference type="NCBI Taxonomy" id="230148"/>
    <lineage>
        <taxon>Eukaryota</taxon>
        <taxon>Metazoa</taxon>
        <taxon>Chordata</taxon>
        <taxon>Craniata</taxon>
        <taxon>Vertebrata</taxon>
        <taxon>Euteleostomi</taxon>
        <taxon>Actinopterygii</taxon>
        <taxon>Neopterygii</taxon>
        <taxon>Teleostei</taxon>
        <taxon>Neoteleostei</taxon>
        <taxon>Acanthomorphata</taxon>
        <taxon>Eupercaria</taxon>
        <taxon>Perciformes</taxon>
        <taxon>Cottioidei</taxon>
        <taxon>Cottales</taxon>
        <taxon>Liparidae</taxon>
        <taxon>Liparis</taxon>
    </lineage>
</organism>
<comment type="caution">
    <text evidence="2">The sequence shown here is derived from an EMBL/GenBank/DDBJ whole genome shotgun (WGS) entry which is preliminary data.</text>
</comment>
<feature type="compositionally biased region" description="Basic and acidic residues" evidence="1">
    <location>
        <begin position="40"/>
        <end position="52"/>
    </location>
</feature>
<feature type="compositionally biased region" description="Acidic residues" evidence="1">
    <location>
        <begin position="53"/>
        <end position="65"/>
    </location>
</feature>
<dbReference type="EMBL" id="SRLO01006006">
    <property type="protein sequence ID" value="TNN29154.1"/>
    <property type="molecule type" value="Genomic_DNA"/>
</dbReference>
<gene>
    <name evidence="2" type="ORF">EYF80_060697</name>
</gene>
<proteinExistence type="predicted"/>
<evidence type="ECO:0000313" key="3">
    <source>
        <dbReference type="Proteomes" id="UP000314294"/>
    </source>
</evidence>
<sequence>MRRVSSSAAELGQDGGSALYKHELEEDNNGHAKKSAATRAKLDSPEDGRSAVEEEEEEEEEEEVEEERRSKSKHSPPRTRLAACP</sequence>
<dbReference type="Proteomes" id="UP000314294">
    <property type="component" value="Unassembled WGS sequence"/>
</dbReference>
<protein>
    <submittedName>
        <fullName evidence="2">Uncharacterized protein</fullName>
    </submittedName>
</protein>
<feature type="compositionally biased region" description="Basic and acidic residues" evidence="1">
    <location>
        <begin position="20"/>
        <end position="30"/>
    </location>
</feature>
<name>A0A4Z2EL23_9TELE</name>
<reference evidence="2 3" key="1">
    <citation type="submission" date="2019-03" db="EMBL/GenBank/DDBJ databases">
        <title>First draft genome of Liparis tanakae, snailfish: a comprehensive survey of snailfish specific genes.</title>
        <authorList>
            <person name="Kim W."/>
            <person name="Song I."/>
            <person name="Jeong J.-H."/>
            <person name="Kim D."/>
            <person name="Kim S."/>
            <person name="Ryu S."/>
            <person name="Song J.Y."/>
            <person name="Lee S.K."/>
        </authorList>
    </citation>
    <scope>NUCLEOTIDE SEQUENCE [LARGE SCALE GENOMIC DNA]</scope>
    <source>
        <tissue evidence="2">Muscle</tissue>
    </source>
</reference>